<dbReference type="GO" id="GO:0015035">
    <property type="term" value="F:protein-disulfide reductase activity"/>
    <property type="evidence" value="ECO:0007669"/>
    <property type="project" value="TreeGrafter"/>
</dbReference>
<dbReference type="InterPro" id="IPR012336">
    <property type="entry name" value="Thioredoxin-like_fold"/>
</dbReference>
<dbReference type="PANTHER" id="PTHR32234">
    <property type="entry name" value="THIOL:DISULFIDE INTERCHANGE PROTEIN DSBD"/>
    <property type="match status" value="1"/>
</dbReference>
<gene>
    <name evidence="3" type="ORF">F1649_10445</name>
</gene>
<dbReference type="GO" id="GO:0045454">
    <property type="term" value="P:cell redox homeostasis"/>
    <property type="evidence" value="ECO:0007669"/>
    <property type="project" value="TreeGrafter"/>
</dbReference>
<evidence type="ECO:0000313" key="4">
    <source>
        <dbReference type="Proteomes" id="UP000322918"/>
    </source>
</evidence>
<evidence type="ECO:0000313" key="3">
    <source>
        <dbReference type="EMBL" id="KAA8482897.1"/>
    </source>
</evidence>
<dbReference type="RefSeq" id="WP_141814288.1">
    <property type="nucleotide sequence ID" value="NZ_VFPL01000001.1"/>
</dbReference>
<comment type="caution">
    <text evidence="3">The sequence shown here is derived from an EMBL/GenBank/DDBJ whole genome shotgun (WGS) entry which is preliminary data.</text>
</comment>
<dbReference type="InterPro" id="IPR036249">
    <property type="entry name" value="Thioredoxin-like_sf"/>
</dbReference>
<dbReference type="Pfam" id="PF13098">
    <property type="entry name" value="Thioredoxin_2"/>
    <property type="match status" value="1"/>
</dbReference>
<dbReference type="AlphaFoldDB" id="A0A5M9HDC5"/>
<feature type="domain" description="Thioredoxin" evidence="2">
    <location>
        <begin position="17"/>
        <end position="153"/>
    </location>
</feature>
<sequence length="423" mass="47503">MKKISIIIAVCLSCCGYLHAQTAVPGGIDFVKGLTWAQIKEKAKTENRYIFVDVFTTWCVPCIKMDKEVFTQKKVGDFFNKNFINVKVQADKGKNDSDPVKRWYSDAAYIAATYNIDSYPTYLFFNPQGEIVHRTTGFTEADKFIAAATTAKGTYFSQKMRFDAGERNPDSLLKLIKSAQLVNDVKLIPIAMNQYLSTQKDLLSDENIKFISEATNNTTDPGFKILRTHPVEADRVLGKGRSAEIVKMILFDEVALPYLRTDASVTKYGGGMVVYGGKLKDTVDWAGLKNKLTTEYPDLSESVMASSKLHYYESLPDWVKYTEAVSEAEGIMNKSVLNNSAFIIFSQCENDECIKKALGWAERLVLAGNKDPEYLYTYGSLLYKSGRTKEATEVFENAVKSMGNQGEGFAKQLEKMKKGEKIW</sequence>
<dbReference type="GO" id="GO:0006950">
    <property type="term" value="P:response to stress"/>
    <property type="evidence" value="ECO:0007669"/>
    <property type="project" value="UniProtKB-ARBA"/>
</dbReference>
<dbReference type="Gene3D" id="3.40.30.10">
    <property type="entry name" value="Glutaredoxin"/>
    <property type="match status" value="1"/>
</dbReference>
<reference evidence="3 4" key="1">
    <citation type="submission" date="2019-09" db="EMBL/GenBank/DDBJ databases">
        <title>Pararcticibacter amylolyticus gen. nov., sp. nov., isolated from a rottenly hemp rope, and reclassification of Pedobacter tournemirensis as Pararcticibacter tournemirensis comb. nov.</title>
        <authorList>
            <person name="Cai Y."/>
        </authorList>
    </citation>
    <scope>NUCLEOTIDE SEQUENCE [LARGE SCALE GENOMIC DNA]</scope>
    <source>
        <strain evidence="3 4">TF5-37.2-LB10</strain>
    </source>
</reference>
<dbReference type="InterPro" id="IPR011990">
    <property type="entry name" value="TPR-like_helical_dom_sf"/>
</dbReference>
<feature type="signal peptide" evidence="1">
    <location>
        <begin position="1"/>
        <end position="20"/>
    </location>
</feature>
<dbReference type="SUPFAM" id="SSF52833">
    <property type="entry name" value="Thioredoxin-like"/>
    <property type="match status" value="1"/>
</dbReference>
<keyword evidence="1" id="KW-0732">Signal</keyword>
<evidence type="ECO:0000259" key="2">
    <source>
        <dbReference type="PROSITE" id="PS51352"/>
    </source>
</evidence>
<dbReference type="Proteomes" id="UP000322918">
    <property type="component" value="Unassembled WGS sequence"/>
</dbReference>
<dbReference type="SUPFAM" id="SSF48452">
    <property type="entry name" value="TPR-like"/>
    <property type="match status" value="1"/>
</dbReference>
<protein>
    <submittedName>
        <fullName evidence="3">DUF255 domain-containing protein</fullName>
    </submittedName>
</protein>
<dbReference type="EMBL" id="VWNE01000014">
    <property type="protein sequence ID" value="KAA8482897.1"/>
    <property type="molecule type" value="Genomic_DNA"/>
</dbReference>
<dbReference type="PROSITE" id="PS51352">
    <property type="entry name" value="THIOREDOXIN_2"/>
    <property type="match status" value="1"/>
</dbReference>
<dbReference type="OrthoDB" id="120730at2"/>
<keyword evidence="4" id="KW-1185">Reference proteome</keyword>
<dbReference type="InterPro" id="IPR013766">
    <property type="entry name" value="Thioredoxin_domain"/>
</dbReference>
<accession>A0A5M9HDC5</accession>
<dbReference type="PANTHER" id="PTHR32234:SF0">
    <property type="entry name" value="THIOL:DISULFIDE INTERCHANGE PROTEIN DSBD"/>
    <property type="match status" value="1"/>
</dbReference>
<feature type="chain" id="PRO_5024291930" evidence="1">
    <location>
        <begin position="21"/>
        <end position="423"/>
    </location>
</feature>
<evidence type="ECO:0000256" key="1">
    <source>
        <dbReference type="SAM" id="SignalP"/>
    </source>
</evidence>
<organism evidence="3 4">
    <name type="scientific">Arcticibacter tournemirensis</name>
    <dbReference type="NCBI Taxonomy" id="699437"/>
    <lineage>
        <taxon>Bacteria</taxon>
        <taxon>Pseudomonadati</taxon>
        <taxon>Bacteroidota</taxon>
        <taxon>Sphingobacteriia</taxon>
        <taxon>Sphingobacteriales</taxon>
        <taxon>Sphingobacteriaceae</taxon>
        <taxon>Arcticibacter</taxon>
    </lineage>
</organism>
<name>A0A5M9HDC5_9SPHI</name>
<proteinExistence type="predicted"/>